<proteinExistence type="predicted"/>
<dbReference type="EMBL" id="JAYKXN010000008">
    <property type="protein sequence ID" value="KAK7262814.1"/>
    <property type="molecule type" value="Genomic_DNA"/>
</dbReference>
<gene>
    <name evidence="2" type="ORF">RJT34_30395</name>
</gene>
<dbReference type="Proteomes" id="UP001359559">
    <property type="component" value="Unassembled WGS sequence"/>
</dbReference>
<dbReference type="GO" id="GO:0009706">
    <property type="term" value="C:chloroplast inner membrane"/>
    <property type="evidence" value="ECO:0007669"/>
    <property type="project" value="TreeGrafter"/>
</dbReference>
<dbReference type="PANTHER" id="PTHR37755:SF1">
    <property type="entry name" value="PROTEIN TIC 56, CHLOROPLASTIC"/>
    <property type="match status" value="1"/>
</dbReference>
<sequence length="97" mass="10949">MNKMELKDNEGSNHKEDWKVWKELPHVTGLDGRPMPRKALKTRKEADDKFWDFIFSWETEVDSQPSGSTADTIDINNESASGKPGESEPEGAAADER</sequence>
<reference evidence="2 3" key="1">
    <citation type="submission" date="2024-01" db="EMBL/GenBank/DDBJ databases">
        <title>The genomes of 5 underutilized Papilionoideae crops provide insights into root nodulation and disease resistance.</title>
        <authorList>
            <person name="Yuan L."/>
        </authorList>
    </citation>
    <scope>NUCLEOTIDE SEQUENCE [LARGE SCALE GENOMIC DNA]</scope>
    <source>
        <strain evidence="2">LY-2023</strain>
        <tissue evidence="2">Leaf</tissue>
    </source>
</reference>
<dbReference type="InterPro" id="IPR037471">
    <property type="entry name" value="TIC56"/>
</dbReference>
<comment type="caution">
    <text evidence="2">The sequence shown here is derived from an EMBL/GenBank/DDBJ whole genome shotgun (WGS) entry which is preliminary data.</text>
</comment>
<evidence type="ECO:0000313" key="3">
    <source>
        <dbReference type="Proteomes" id="UP001359559"/>
    </source>
</evidence>
<dbReference type="PANTHER" id="PTHR37755">
    <property type="entry name" value="PROTEIN TIC 56, CHLOROPLASTIC"/>
    <property type="match status" value="1"/>
</dbReference>
<feature type="region of interest" description="Disordered" evidence="1">
    <location>
        <begin position="61"/>
        <end position="97"/>
    </location>
</feature>
<dbReference type="AlphaFoldDB" id="A0AAN9ESB1"/>
<name>A0AAN9ESB1_CLITE</name>
<protein>
    <submittedName>
        <fullName evidence="2">Uncharacterized protein</fullName>
    </submittedName>
</protein>
<evidence type="ECO:0000313" key="2">
    <source>
        <dbReference type="EMBL" id="KAK7262814.1"/>
    </source>
</evidence>
<feature type="compositionally biased region" description="Polar residues" evidence="1">
    <location>
        <begin position="62"/>
        <end position="80"/>
    </location>
</feature>
<dbReference type="GO" id="GO:0045037">
    <property type="term" value="P:protein import into chloroplast stroma"/>
    <property type="evidence" value="ECO:0007669"/>
    <property type="project" value="TreeGrafter"/>
</dbReference>
<accession>A0AAN9ESB1</accession>
<organism evidence="2 3">
    <name type="scientific">Clitoria ternatea</name>
    <name type="common">Butterfly pea</name>
    <dbReference type="NCBI Taxonomy" id="43366"/>
    <lineage>
        <taxon>Eukaryota</taxon>
        <taxon>Viridiplantae</taxon>
        <taxon>Streptophyta</taxon>
        <taxon>Embryophyta</taxon>
        <taxon>Tracheophyta</taxon>
        <taxon>Spermatophyta</taxon>
        <taxon>Magnoliopsida</taxon>
        <taxon>eudicotyledons</taxon>
        <taxon>Gunneridae</taxon>
        <taxon>Pentapetalae</taxon>
        <taxon>rosids</taxon>
        <taxon>fabids</taxon>
        <taxon>Fabales</taxon>
        <taxon>Fabaceae</taxon>
        <taxon>Papilionoideae</taxon>
        <taxon>50 kb inversion clade</taxon>
        <taxon>NPAAA clade</taxon>
        <taxon>indigoferoid/millettioid clade</taxon>
        <taxon>Phaseoleae</taxon>
        <taxon>Clitoria</taxon>
    </lineage>
</organism>
<evidence type="ECO:0000256" key="1">
    <source>
        <dbReference type="SAM" id="MobiDB-lite"/>
    </source>
</evidence>
<keyword evidence="3" id="KW-1185">Reference proteome</keyword>